<comment type="caution">
    <text evidence="1">The sequence shown here is derived from an EMBL/GenBank/DDBJ whole genome shotgun (WGS) entry which is preliminary data.</text>
</comment>
<keyword evidence="2" id="KW-1185">Reference proteome</keyword>
<sequence length="61" mass="7243">MARAIRIKYCDRCSQSAPTLYRARYDESGQWFFLCLKCWESVSANNPFYFYGGTWKATKKK</sequence>
<proteinExistence type="predicted"/>
<evidence type="ECO:0000313" key="2">
    <source>
        <dbReference type="Proteomes" id="UP000702425"/>
    </source>
</evidence>
<dbReference type="RefSeq" id="WP_172188832.1">
    <property type="nucleotide sequence ID" value="NZ_CAWPPK010000269.1"/>
</dbReference>
<accession>A0ABX2CZ33</accession>
<organism evidence="1 2">
    <name type="scientific">Microcoleus asticus IPMA8</name>
    <dbReference type="NCBI Taxonomy" id="2563858"/>
    <lineage>
        <taxon>Bacteria</taxon>
        <taxon>Bacillati</taxon>
        <taxon>Cyanobacteriota</taxon>
        <taxon>Cyanophyceae</taxon>
        <taxon>Oscillatoriophycideae</taxon>
        <taxon>Oscillatoriales</taxon>
        <taxon>Microcoleaceae</taxon>
        <taxon>Microcoleus</taxon>
        <taxon>Microcoleus asticus</taxon>
    </lineage>
</organism>
<gene>
    <name evidence="1" type="ORF">E5S67_03170</name>
</gene>
<dbReference type="EMBL" id="SRRZ01000055">
    <property type="protein sequence ID" value="NQE35438.1"/>
    <property type="molecule type" value="Genomic_DNA"/>
</dbReference>
<evidence type="ECO:0000313" key="1">
    <source>
        <dbReference type="EMBL" id="NQE35438.1"/>
    </source>
</evidence>
<reference evidence="1 2" key="1">
    <citation type="journal article" date="2020" name="Sci. Rep.">
        <title>A novel cyanobacterial geosmin producer, revising GeoA distribution and dispersion patterns in Bacteria.</title>
        <authorList>
            <person name="Churro C."/>
            <person name="Semedo-Aguiar A.P."/>
            <person name="Silva A.D."/>
            <person name="Pereira-Leal J.B."/>
            <person name="Leite R.B."/>
        </authorList>
    </citation>
    <scope>NUCLEOTIDE SEQUENCE [LARGE SCALE GENOMIC DNA]</scope>
    <source>
        <strain evidence="1 2">IPMA8</strain>
    </source>
</reference>
<dbReference type="Proteomes" id="UP000702425">
    <property type="component" value="Unassembled WGS sequence"/>
</dbReference>
<protein>
    <submittedName>
        <fullName evidence="1">Uncharacterized protein</fullName>
    </submittedName>
</protein>
<name>A0ABX2CZ33_9CYAN</name>